<feature type="compositionally biased region" description="Basic residues" evidence="1">
    <location>
        <begin position="392"/>
        <end position="402"/>
    </location>
</feature>
<evidence type="ECO:0000256" key="1">
    <source>
        <dbReference type="SAM" id="MobiDB-lite"/>
    </source>
</evidence>
<dbReference type="EMBL" id="JAHRHY010000010">
    <property type="protein sequence ID" value="KAG9065983.1"/>
    <property type="molecule type" value="Genomic_DNA"/>
</dbReference>
<evidence type="ECO:0000313" key="3">
    <source>
        <dbReference type="EMBL" id="KAG9065983.1"/>
    </source>
</evidence>
<evidence type="ECO:0000313" key="2">
    <source>
        <dbReference type="EMBL" id="KAG9061481.1"/>
    </source>
</evidence>
<evidence type="ECO:0000313" key="4">
    <source>
        <dbReference type="EMBL" id="KAG9069725.1"/>
    </source>
</evidence>
<organism evidence="2 5">
    <name type="scientific">Linnemannia hyalina</name>
    <dbReference type="NCBI Taxonomy" id="64524"/>
    <lineage>
        <taxon>Eukaryota</taxon>
        <taxon>Fungi</taxon>
        <taxon>Fungi incertae sedis</taxon>
        <taxon>Mucoromycota</taxon>
        <taxon>Mortierellomycotina</taxon>
        <taxon>Mortierellomycetes</taxon>
        <taxon>Mortierellales</taxon>
        <taxon>Mortierellaceae</taxon>
        <taxon>Linnemannia</taxon>
    </lineage>
</organism>
<name>A0A9P8BN59_9FUNG</name>
<accession>A0A9P8BN59</accession>
<keyword evidence="5" id="KW-1185">Reference proteome</keyword>
<dbReference type="EMBL" id="JAHRHY010000004">
    <property type="protein sequence ID" value="KAG9069725.1"/>
    <property type="molecule type" value="Genomic_DNA"/>
</dbReference>
<dbReference type="EMBL" id="JAHRHY010000024">
    <property type="protein sequence ID" value="KAG9061481.1"/>
    <property type="molecule type" value="Genomic_DNA"/>
</dbReference>
<protein>
    <submittedName>
        <fullName evidence="2">Uncharacterized protein</fullName>
    </submittedName>
</protein>
<feature type="compositionally biased region" description="Basic and acidic residues" evidence="1">
    <location>
        <begin position="462"/>
        <end position="487"/>
    </location>
</feature>
<proteinExistence type="predicted"/>
<comment type="caution">
    <text evidence="2">The sequence shown here is derived from an EMBL/GenBank/DDBJ whole genome shotgun (WGS) entry which is preliminary data.</text>
</comment>
<dbReference type="OrthoDB" id="2418706at2759"/>
<feature type="compositionally biased region" description="Basic and acidic residues" evidence="1">
    <location>
        <begin position="365"/>
        <end position="374"/>
    </location>
</feature>
<feature type="compositionally biased region" description="Basic and acidic residues" evidence="1">
    <location>
        <begin position="428"/>
        <end position="443"/>
    </location>
</feature>
<dbReference type="Proteomes" id="UP000707451">
    <property type="component" value="Unassembled WGS sequence"/>
</dbReference>
<sequence>MSDNSDNNELPTLQDLAIDATGTFVVAPSPVPVFREDIIMSDDNEQASSILSANQHMQPSPVFDPNTFSAMTDADDVSDSELTSGLEEAITTKKHDLSNWSKLYRRTLLKMHKNPLDVNYQMWQKEAIQLLEVVRQKTADCARLSAALALDQPMAPIVTDPTATIATAIRVDSNKLTLDSGTPRFGDIKHGKGQSYQVIRDPHLFLDGFKTYCENSYGETPFLASAQRLLCMAILDDQTRQQFTDELSRHGSSSLTWEECEVAFVDSVLTPTERFKTVARVAEIGRRHKESYRNFALRLQRSVRVYRIDDNNATVLSGIMSSIPSVELNLIKTSIQKTGTSLSEVKLDSICEILTNLSVMEGPDDSLKRPHSLVDDDEDDKDASSSKTGNNHGHKRQRHRKNDRSGKGKPTADSSSFPSSSNSGKKTFHCDNHGENRSHDTKNCRHCTKCNKNGHTAPYCNSDRKKNSDSKGGKSYKNKKEVNLRTS</sequence>
<evidence type="ECO:0000313" key="5">
    <source>
        <dbReference type="Proteomes" id="UP000707451"/>
    </source>
</evidence>
<dbReference type="AlphaFoldDB" id="A0A9P8BN59"/>
<gene>
    <name evidence="3" type="ORF">KI688_001197</name>
    <name evidence="2" type="ORF">KI688_007477</name>
    <name evidence="4" type="ORF">KI688_009049</name>
</gene>
<feature type="region of interest" description="Disordered" evidence="1">
    <location>
        <begin position="361"/>
        <end position="487"/>
    </location>
</feature>
<reference evidence="2" key="1">
    <citation type="submission" date="2021-06" db="EMBL/GenBank/DDBJ databases">
        <title>Genome Sequence of Mortierella hyaline Strain SCG-10, a Cold-Adapted, Nitrate-Reducing Fungus Isolated from Soil in Minnesota, USA.</title>
        <authorList>
            <person name="Aldossari N."/>
        </authorList>
    </citation>
    <scope>NUCLEOTIDE SEQUENCE</scope>
    <source>
        <strain evidence="2">SCG-10</strain>
    </source>
</reference>
<feature type="compositionally biased region" description="Low complexity" evidence="1">
    <location>
        <begin position="414"/>
        <end position="423"/>
    </location>
</feature>